<sequence length="142" mass="15762">MDPLSAVGFASSILTFVEFSFKIISGTLEIVRSGNTAENAHVSIFINDLHRITKNLRQSSASPNGSTHHEDGLDSLASECLAISKELIALLQKLKIKAGDSKRKSINVSLRSMWARGDFAYLENRLDKCRSQIMMRLLLLLK</sequence>
<reference evidence="1" key="1">
    <citation type="journal article" date="2020" name="Phytopathology">
        <title>Genome Sequence Resources of Colletotrichum truncatum, C. plurivorum, C. musicola, and C. sojae: Four Species Pathogenic to Soybean (Glycine max).</title>
        <authorList>
            <person name="Rogerio F."/>
            <person name="Boufleur T.R."/>
            <person name="Ciampi-Guillardi M."/>
            <person name="Sukno S.A."/>
            <person name="Thon M.R."/>
            <person name="Massola Junior N.S."/>
            <person name="Baroncelli R."/>
        </authorList>
    </citation>
    <scope>NUCLEOTIDE SEQUENCE</scope>
    <source>
        <strain evidence="1">LFN0074</strain>
    </source>
</reference>
<dbReference type="EMBL" id="WIGM01000249">
    <property type="protein sequence ID" value="KAF6831912.1"/>
    <property type="molecule type" value="Genomic_DNA"/>
</dbReference>
<evidence type="ECO:0008006" key="3">
    <source>
        <dbReference type="Google" id="ProtNLM"/>
    </source>
</evidence>
<dbReference type="AlphaFoldDB" id="A0A8H6KHW1"/>
<keyword evidence="2" id="KW-1185">Reference proteome</keyword>
<proteinExistence type="predicted"/>
<dbReference type="OrthoDB" id="4851743at2759"/>
<accession>A0A8H6KHW1</accession>
<protein>
    <recommendedName>
        <fullName evidence="3">Fungal N-terminal domain-containing protein</fullName>
    </recommendedName>
</protein>
<dbReference type="Proteomes" id="UP000639643">
    <property type="component" value="Unassembled WGS sequence"/>
</dbReference>
<name>A0A8H6KHW1_9PEZI</name>
<gene>
    <name evidence="1" type="ORF">CMUS01_07150</name>
</gene>
<organism evidence="1 2">
    <name type="scientific">Colletotrichum musicola</name>
    <dbReference type="NCBI Taxonomy" id="2175873"/>
    <lineage>
        <taxon>Eukaryota</taxon>
        <taxon>Fungi</taxon>
        <taxon>Dikarya</taxon>
        <taxon>Ascomycota</taxon>
        <taxon>Pezizomycotina</taxon>
        <taxon>Sordariomycetes</taxon>
        <taxon>Hypocreomycetidae</taxon>
        <taxon>Glomerellales</taxon>
        <taxon>Glomerellaceae</taxon>
        <taxon>Colletotrichum</taxon>
        <taxon>Colletotrichum orchidearum species complex</taxon>
    </lineage>
</organism>
<comment type="caution">
    <text evidence="1">The sequence shown here is derived from an EMBL/GenBank/DDBJ whole genome shotgun (WGS) entry which is preliminary data.</text>
</comment>
<evidence type="ECO:0000313" key="1">
    <source>
        <dbReference type="EMBL" id="KAF6831912.1"/>
    </source>
</evidence>
<evidence type="ECO:0000313" key="2">
    <source>
        <dbReference type="Proteomes" id="UP000639643"/>
    </source>
</evidence>